<dbReference type="GO" id="GO:0016757">
    <property type="term" value="F:glycosyltransferase activity"/>
    <property type="evidence" value="ECO:0007669"/>
    <property type="project" value="UniProtKB-KW"/>
</dbReference>
<evidence type="ECO:0000313" key="3">
    <source>
        <dbReference type="EMBL" id="KAL0265475.1"/>
    </source>
</evidence>
<dbReference type="InterPro" id="IPR001296">
    <property type="entry name" value="Glyco_trans_1"/>
</dbReference>
<dbReference type="PANTHER" id="PTHR12526:SF630">
    <property type="entry name" value="GLYCOSYLTRANSFERASE"/>
    <property type="match status" value="1"/>
</dbReference>
<sequence length="298" mass="32809">MLKLEKLCDSLSYTQIAVSQYDKKLLSSVKIHGGIHGTIVIHNACPALKITQEQLIYQKLFEQLKKSGKKIILSISRFNTTQNSQGIYCQSKQQKNFPLTLEVAKSLGEDYQFIWIGNTGIAPQSLPKNIMLLGSLANAKAYLPLADLFLLLSHYEGLPISILESLSVGIPVLASAVGGVEELIKEGETGFLDYSHKADLISQKIKKLFASPQKLKQAMYAKAKKAYGKVIDTLVKLTKRSKKLAGVLPENVTIKIKVITIKACTHKAQANIFFLLVLTIASGHKPLGLPPMSCFKEE</sequence>
<organism evidence="3">
    <name type="scientific">Menopon gallinae</name>
    <name type="common">poultry shaft louse</name>
    <dbReference type="NCBI Taxonomy" id="328185"/>
    <lineage>
        <taxon>Eukaryota</taxon>
        <taxon>Metazoa</taxon>
        <taxon>Ecdysozoa</taxon>
        <taxon>Arthropoda</taxon>
        <taxon>Hexapoda</taxon>
        <taxon>Insecta</taxon>
        <taxon>Pterygota</taxon>
        <taxon>Neoptera</taxon>
        <taxon>Paraneoptera</taxon>
        <taxon>Psocodea</taxon>
        <taxon>Troctomorpha</taxon>
        <taxon>Phthiraptera</taxon>
        <taxon>Amblycera</taxon>
        <taxon>Menoponidae</taxon>
        <taxon>Menopon</taxon>
    </lineage>
</organism>
<dbReference type="Gene3D" id="3.40.50.2000">
    <property type="entry name" value="Glycogen Phosphorylase B"/>
    <property type="match status" value="1"/>
</dbReference>
<keyword evidence="1" id="KW-0808">Transferase</keyword>
<reference evidence="3" key="1">
    <citation type="journal article" date="2024" name="Gigascience">
        <title>Chromosome-level genome of the poultry shaft louse Menopon gallinae provides insight into the host-switching and adaptive evolution of parasitic lice.</title>
        <authorList>
            <person name="Xu Y."/>
            <person name="Ma L."/>
            <person name="Liu S."/>
            <person name="Liang Y."/>
            <person name="Liu Q."/>
            <person name="He Z."/>
            <person name="Tian L."/>
            <person name="Duan Y."/>
            <person name="Cai W."/>
            <person name="Li H."/>
            <person name="Song F."/>
        </authorList>
    </citation>
    <scope>NUCLEOTIDE SEQUENCE</scope>
    <source>
        <strain evidence="3">Cailab_2023a</strain>
    </source>
</reference>
<evidence type="ECO:0000256" key="1">
    <source>
        <dbReference type="ARBA" id="ARBA00022676"/>
    </source>
</evidence>
<gene>
    <name evidence="3" type="ORF">PYX00_010978</name>
</gene>
<dbReference type="PANTHER" id="PTHR12526">
    <property type="entry name" value="GLYCOSYLTRANSFERASE"/>
    <property type="match status" value="1"/>
</dbReference>
<dbReference type="EMBL" id="JARGDH010000023">
    <property type="protein sequence ID" value="KAL0265475.1"/>
    <property type="molecule type" value="Genomic_DNA"/>
</dbReference>
<dbReference type="SUPFAM" id="SSF53756">
    <property type="entry name" value="UDP-Glycosyltransferase/glycogen phosphorylase"/>
    <property type="match status" value="1"/>
</dbReference>
<protein>
    <recommendedName>
        <fullName evidence="2">Glycosyl transferase family 1 domain-containing protein</fullName>
    </recommendedName>
</protein>
<comment type="caution">
    <text evidence="3">The sequence shown here is derived from an EMBL/GenBank/DDBJ whole genome shotgun (WGS) entry which is preliminary data.</text>
</comment>
<dbReference type="AlphaFoldDB" id="A0AAW2H6T6"/>
<name>A0AAW2H6T6_9NEOP</name>
<feature type="domain" description="Glycosyl transferase family 1" evidence="2">
    <location>
        <begin position="67"/>
        <end position="225"/>
    </location>
</feature>
<evidence type="ECO:0000259" key="2">
    <source>
        <dbReference type="Pfam" id="PF00534"/>
    </source>
</evidence>
<keyword evidence="1" id="KW-0328">Glycosyltransferase</keyword>
<dbReference type="Pfam" id="PF00534">
    <property type="entry name" value="Glycos_transf_1"/>
    <property type="match status" value="1"/>
</dbReference>
<proteinExistence type="predicted"/>
<accession>A0AAW2H6T6</accession>